<comment type="caution">
    <text evidence="6">The sequence shown here is derived from an EMBL/GenBank/DDBJ whole genome shotgun (WGS) entry which is preliminary data.</text>
</comment>
<sequence length="331" mass="37582">MHMWMWSGYSLGEFLFPNLNITTRWSFALTWIVLFLVALLFEGSKVYLTHVQKEAHRKFLPTRSDERRNLLCDREHGGRSSVTHTQPDQGPQRTSIKMRLLVTFHQTVLFIIHNTVGYLLMLVVMLYNVYLILAVVFGMTLGYFLFGSKLVRIKMRCFVTKRVVICTPECDDTAEEIPQHINSATTSESELFVCETRTCITPSHYYRASTSQDGASSDQSNVTCQYGAKRCPSKISKIRNAPTPGPSKQCHMDSELKNNTSVEDVKLLRTIESECCRSQSNESKCCNKTASRDHPVVLHAVEDQHNKIENCDGTNAADSDPDLQYSHSLNV</sequence>
<protein>
    <recommendedName>
        <fullName evidence="5">Copper transport protein</fullName>
    </recommendedName>
</protein>
<keyword evidence="5" id="KW-0187">Copper transport</keyword>
<keyword evidence="3 5" id="KW-1133">Transmembrane helix</keyword>
<evidence type="ECO:0000256" key="4">
    <source>
        <dbReference type="ARBA" id="ARBA00023136"/>
    </source>
</evidence>
<evidence type="ECO:0000256" key="3">
    <source>
        <dbReference type="ARBA" id="ARBA00022989"/>
    </source>
</evidence>
<keyword evidence="5" id="KW-0406">Ion transport</keyword>
<reference evidence="6 7" key="1">
    <citation type="journal article" date="2019" name="Commun. Biol.">
        <title>The bagworm genome reveals a unique fibroin gene that provides high tensile strength.</title>
        <authorList>
            <person name="Kono N."/>
            <person name="Nakamura H."/>
            <person name="Ohtoshi R."/>
            <person name="Tomita M."/>
            <person name="Numata K."/>
            <person name="Arakawa K."/>
        </authorList>
    </citation>
    <scope>NUCLEOTIDE SEQUENCE [LARGE SCALE GENOMIC DNA]</scope>
</reference>
<evidence type="ECO:0000313" key="6">
    <source>
        <dbReference type="EMBL" id="GBP08223.1"/>
    </source>
</evidence>
<name>A0A4C1T119_EUMVA</name>
<keyword evidence="7" id="KW-1185">Reference proteome</keyword>
<dbReference type="Proteomes" id="UP000299102">
    <property type="component" value="Unassembled WGS sequence"/>
</dbReference>
<proteinExistence type="inferred from homology"/>
<keyword evidence="4 5" id="KW-0472">Membrane</keyword>
<feature type="transmembrane region" description="Helical" evidence="5">
    <location>
        <begin position="100"/>
        <end position="121"/>
    </location>
</feature>
<dbReference type="GO" id="GO:0005375">
    <property type="term" value="F:copper ion transmembrane transporter activity"/>
    <property type="evidence" value="ECO:0007669"/>
    <property type="project" value="UniProtKB-UniRule"/>
</dbReference>
<evidence type="ECO:0000256" key="2">
    <source>
        <dbReference type="ARBA" id="ARBA00022692"/>
    </source>
</evidence>
<comment type="subcellular location">
    <subcellularLocation>
        <location evidence="1 5">Membrane</location>
        <topology evidence="1 5">Multi-pass membrane protein</topology>
    </subcellularLocation>
</comment>
<accession>A0A4C1T119</accession>
<keyword evidence="5" id="KW-0813">Transport</keyword>
<comment type="similarity">
    <text evidence="5">Belongs to the copper transporter (Ctr) (TC 1.A.56) family. SLC31A subfamily.</text>
</comment>
<evidence type="ECO:0000256" key="5">
    <source>
        <dbReference type="RuleBase" id="RU367022"/>
    </source>
</evidence>
<keyword evidence="2 5" id="KW-0812">Transmembrane</keyword>
<dbReference type="OrthoDB" id="73901at2759"/>
<evidence type="ECO:0000256" key="1">
    <source>
        <dbReference type="ARBA" id="ARBA00004141"/>
    </source>
</evidence>
<organism evidence="6 7">
    <name type="scientific">Eumeta variegata</name>
    <name type="common">Bagworm moth</name>
    <name type="synonym">Eumeta japonica</name>
    <dbReference type="NCBI Taxonomy" id="151549"/>
    <lineage>
        <taxon>Eukaryota</taxon>
        <taxon>Metazoa</taxon>
        <taxon>Ecdysozoa</taxon>
        <taxon>Arthropoda</taxon>
        <taxon>Hexapoda</taxon>
        <taxon>Insecta</taxon>
        <taxon>Pterygota</taxon>
        <taxon>Neoptera</taxon>
        <taxon>Endopterygota</taxon>
        <taxon>Lepidoptera</taxon>
        <taxon>Glossata</taxon>
        <taxon>Ditrysia</taxon>
        <taxon>Tineoidea</taxon>
        <taxon>Psychidae</taxon>
        <taxon>Oiketicinae</taxon>
        <taxon>Eumeta</taxon>
    </lineage>
</organism>
<feature type="transmembrane region" description="Helical" evidence="5">
    <location>
        <begin position="127"/>
        <end position="146"/>
    </location>
</feature>
<dbReference type="InterPro" id="IPR007274">
    <property type="entry name" value="Cop_transporter"/>
</dbReference>
<dbReference type="EMBL" id="BGZK01000030">
    <property type="protein sequence ID" value="GBP08223.1"/>
    <property type="molecule type" value="Genomic_DNA"/>
</dbReference>
<dbReference type="GO" id="GO:0005886">
    <property type="term" value="C:plasma membrane"/>
    <property type="evidence" value="ECO:0007669"/>
    <property type="project" value="TreeGrafter"/>
</dbReference>
<gene>
    <name evidence="6" type="primary">SLC31A1</name>
    <name evidence="6" type="ORF">EVAR_78721_1</name>
</gene>
<dbReference type="Pfam" id="PF04145">
    <property type="entry name" value="Ctr"/>
    <property type="match status" value="1"/>
</dbReference>
<evidence type="ECO:0000313" key="7">
    <source>
        <dbReference type="Proteomes" id="UP000299102"/>
    </source>
</evidence>
<feature type="transmembrane region" description="Helical" evidence="5">
    <location>
        <begin position="25"/>
        <end position="48"/>
    </location>
</feature>
<keyword evidence="5" id="KW-0186">Copper</keyword>
<dbReference type="PANTHER" id="PTHR12483">
    <property type="entry name" value="SOLUTE CARRIER FAMILY 31 COPPER TRANSPORTERS"/>
    <property type="match status" value="1"/>
</dbReference>
<dbReference type="AlphaFoldDB" id="A0A4C1T119"/>
<dbReference type="PANTHER" id="PTHR12483:SF27">
    <property type="entry name" value="COPPER TRANSPORT PROTEIN CTR1"/>
    <property type="match status" value="1"/>
</dbReference>